<name>A0ABV1DZ24_9FIRM</name>
<dbReference type="Gene3D" id="1.10.3210.10">
    <property type="entry name" value="Hypothetical protein af1432"/>
    <property type="match status" value="1"/>
</dbReference>
<dbReference type="SUPFAM" id="SSF109604">
    <property type="entry name" value="HD-domain/PDEase-like"/>
    <property type="match status" value="1"/>
</dbReference>
<dbReference type="CDD" id="cd00077">
    <property type="entry name" value="HDc"/>
    <property type="match status" value="1"/>
</dbReference>
<evidence type="ECO:0000259" key="1">
    <source>
        <dbReference type="Pfam" id="PF01966"/>
    </source>
</evidence>
<reference evidence="2 3" key="1">
    <citation type="submission" date="2024-03" db="EMBL/GenBank/DDBJ databases">
        <title>Human intestinal bacterial collection.</title>
        <authorList>
            <person name="Pauvert C."/>
            <person name="Hitch T.C.A."/>
            <person name="Clavel T."/>
        </authorList>
    </citation>
    <scope>NUCLEOTIDE SEQUENCE [LARGE SCALE GENOMIC DNA]</scope>
    <source>
        <strain evidence="2 3">CLA-JM-H44</strain>
    </source>
</reference>
<organism evidence="2 3">
    <name type="scientific">Solibaculum intestinale</name>
    <dbReference type="NCBI Taxonomy" id="3133165"/>
    <lineage>
        <taxon>Bacteria</taxon>
        <taxon>Bacillati</taxon>
        <taxon>Bacillota</taxon>
        <taxon>Clostridia</taxon>
        <taxon>Eubacteriales</taxon>
        <taxon>Oscillospiraceae</taxon>
        <taxon>Solibaculum</taxon>
    </lineage>
</organism>
<proteinExistence type="predicted"/>
<dbReference type="EMBL" id="JBBMFD010000001">
    <property type="protein sequence ID" value="MEQ2439607.1"/>
    <property type="molecule type" value="Genomic_DNA"/>
</dbReference>
<comment type="caution">
    <text evidence="2">The sequence shown here is derived from an EMBL/GenBank/DDBJ whole genome shotgun (WGS) entry which is preliminary data.</text>
</comment>
<evidence type="ECO:0000313" key="2">
    <source>
        <dbReference type="EMBL" id="MEQ2439607.1"/>
    </source>
</evidence>
<accession>A0ABV1DZ24</accession>
<keyword evidence="3" id="KW-1185">Reference proteome</keyword>
<evidence type="ECO:0000313" key="3">
    <source>
        <dbReference type="Proteomes" id="UP001489509"/>
    </source>
</evidence>
<feature type="domain" description="HD" evidence="1">
    <location>
        <begin position="22"/>
        <end position="113"/>
    </location>
</feature>
<dbReference type="RefSeq" id="WP_349217864.1">
    <property type="nucleotide sequence ID" value="NZ_JBBMFD010000001.1"/>
</dbReference>
<dbReference type="InterPro" id="IPR006674">
    <property type="entry name" value="HD_domain"/>
</dbReference>
<gene>
    <name evidence="2" type="ORF">WMO26_02050</name>
</gene>
<protein>
    <submittedName>
        <fullName evidence="2">HD domain-containing protein</fullName>
    </submittedName>
</protein>
<dbReference type="Pfam" id="PF01966">
    <property type="entry name" value="HD"/>
    <property type="match status" value="1"/>
</dbReference>
<sequence>MTQKTAQLMDSMIAYDQGDPKRIQHFLKVYAFAQAVGRLEGLPKEAQEVLELAAIVHDVGIRNSLLKYHSSAGIYQEIEGPPVAREMLTRLEFPSPVVERVCFLVSRHHTYTGIDGLDYQILVEADFLVNLYEEHAGKEAVAAAKERIFRTETGRRFLDGQFPLTPAQPA</sequence>
<dbReference type="InterPro" id="IPR003607">
    <property type="entry name" value="HD/PDEase_dom"/>
</dbReference>
<dbReference type="Proteomes" id="UP001489509">
    <property type="component" value="Unassembled WGS sequence"/>
</dbReference>